<feature type="region of interest" description="Disordered" evidence="1">
    <location>
        <begin position="1"/>
        <end position="48"/>
    </location>
</feature>
<protein>
    <submittedName>
        <fullName evidence="2">Uncharacterized protein</fullName>
    </submittedName>
</protein>
<feature type="compositionally biased region" description="Polar residues" evidence="1">
    <location>
        <begin position="23"/>
        <end position="36"/>
    </location>
</feature>
<comment type="caution">
    <text evidence="2">The sequence shown here is derived from an EMBL/GenBank/DDBJ whole genome shotgun (WGS) entry which is preliminary data.</text>
</comment>
<sequence length="48" mass="5342">MSNKDKKTYGFGGQKPRTDGMTEFNNNENGNTSIIASEQEKSKSKSKK</sequence>
<evidence type="ECO:0000256" key="1">
    <source>
        <dbReference type="SAM" id="MobiDB-lite"/>
    </source>
</evidence>
<dbReference type="Proteomes" id="UP001056766">
    <property type="component" value="Unassembled WGS sequence"/>
</dbReference>
<name>A0A9E4ZH13_9EURY</name>
<accession>A0A9E4ZH13</accession>
<organism evidence="2 3">
    <name type="scientific">Methanococcoides seepicolus</name>
    <dbReference type="NCBI Taxonomy" id="2828780"/>
    <lineage>
        <taxon>Archaea</taxon>
        <taxon>Methanobacteriati</taxon>
        <taxon>Methanobacteriota</taxon>
        <taxon>Stenosarchaea group</taxon>
        <taxon>Methanomicrobia</taxon>
        <taxon>Methanosarcinales</taxon>
        <taxon>Methanosarcinaceae</taxon>
        <taxon>Methanococcoides</taxon>
    </lineage>
</organism>
<dbReference type="EMBL" id="JAGSOI010000024">
    <property type="protein sequence ID" value="MCM1986809.1"/>
    <property type="molecule type" value="Genomic_DNA"/>
</dbReference>
<evidence type="ECO:0000313" key="3">
    <source>
        <dbReference type="Proteomes" id="UP001056766"/>
    </source>
</evidence>
<gene>
    <name evidence="2" type="ORF">KDK67_07340</name>
</gene>
<feature type="compositionally biased region" description="Basic and acidic residues" evidence="1">
    <location>
        <begin position="38"/>
        <end position="48"/>
    </location>
</feature>
<reference evidence="2" key="1">
    <citation type="journal article" date="2021" name="mSystems">
        <title>Bacteria and Archaea Synergistically Convert Glycine Betaine to Biogenic Methane in the Formosa Cold Seep of the South China Sea.</title>
        <authorList>
            <person name="Li L."/>
            <person name="Zhang W."/>
            <person name="Zhang S."/>
            <person name="Song L."/>
            <person name="Sun Q."/>
            <person name="Zhang H."/>
            <person name="Xiang H."/>
            <person name="Dong X."/>
        </authorList>
    </citation>
    <scope>NUCLEOTIDE SEQUENCE</scope>
    <source>
        <strain evidence="2">LLY</strain>
    </source>
</reference>
<evidence type="ECO:0000313" key="2">
    <source>
        <dbReference type="EMBL" id="MCM1986809.1"/>
    </source>
</evidence>
<keyword evidence="3" id="KW-1185">Reference proteome</keyword>
<reference evidence="2" key="2">
    <citation type="submission" date="2021-04" db="EMBL/GenBank/DDBJ databases">
        <authorList>
            <person name="Dong X."/>
        </authorList>
    </citation>
    <scope>NUCLEOTIDE SEQUENCE</scope>
    <source>
        <strain evidence="2">LLY</strain>
    </source>
</reference>
<dbReference type="AlphaFoldDB" id="A0A9E4ZH13"/>
<proteinExistence type="predicted"/>